<dbReference type="InterPro" id="IPR027417">
    <property type="entry name" value="P-loop_NTPase"/>
</dbReference>
<keyword evidence="2" id="KW-0067">ATP-binding</keyword>
<keyword evidence="1" id="KW-0378">Hydrolase</keyword>
<dbReference type="InterPro" id="IPR047112">
    <property type="entry name" value="RecG/Mfd"/>
</dbReference>
<name>W1YC92_9ZZZZ</name>
<accession>W1YC92</accession>
<evidence type="ECO:0000256" key="2">
    <source>
        <dbReference type="ARBA" id="ARBA00022806"/>
    </source>
</evidence>
<sequence>IPRTLHMSLVGVREMSVINTPPEERLPVQTYVVEYDMNLIADAIKRELARGGQVYFVYNRVASINHMGE</sequence>
<dbReference type="AlphaFoldDB" id="W1YC92"/>
<dbReference type="GO" id="GO:0016787">
    <property type="term" value="F:hydrolase activity"/>
    <property type="evidence" value="ECO:0007669"/>
    <property type="project" value="UniProtKB-KW"/>
</dbReference>
<dbReference type="PANTHER" id="PTHR47964:SF1">
    <property type="entry name" value="ATP-DEPENDENT DNA HELICASE HOMOLOG RECG, CHLOROPLASTIC"/>
    <property type="match status" value="1"/>
</dbReference>
<dbReference type="Gene3D" id="3.40.50.300">
    <property type="entry name" value="P-loop containing nucleotide triphosphate hydrolases"/>
    <property type="match status" value="2"/>
</dbReference>
<dbReference type="PANTHER" id="PTHR47964">
    <property type="entry name" value="ATP-DEPENDENT DNA HELICASE HOMOLOG RECG, CHLOROPLASTIC"/>
    <property type="match status" value="1"/>
</dbReference>
<feature type="non-terminal residue" evidence="3">
    <location>
        <position position="1"/>
    </location>
</feature>
<organism evidence="3">
    <name type="scientific">human gut metagenome</name>
    <dbReference type="NCBI Taxonomy" id="408170"/>
    <lineage>
        <taxon>unclassified sequences</taxon>
        <taxon>metagenomes</taxon>
        <taxon>organismal metagenomes</taxon>
    </lineage>
</organism>
<keyword evidence="2" id="KW-0547">Nucleotide-binding</keyword>
<comment type="caution">
    <text evidence="3">The sequence shown here is derived from an EMBL/GenBank/DDBJ whole genome shotgun (WGS) entry which is preliminary data.</text>
</comment>
<dbReference type="EMBL" id="AZMM01005924">
    <property type="protein sequence ID" value="ETJ40173.1"/>
    <property type="molecule type" value="Genomic_DNA"/>
</dbReference>
<dbReference type="GO" id="GO:0006281">
    <property type="term" value="P:DNA repair"/>
    <property type="evidence" value="ECO:0007669"/>
    <property type="project" value="InterPro"/>
</dbReference>
<protein>
    <submittedName>
        <fullName evidence="3">Transcription-repair coupling factor</fullName>
    </submittedName>
</protein>
<dbReference type="GO" id="GO:0003678">
    <property type="term" value="F:DNA helicase activity"/>
    <property type="evidence" value="ECO:0007669"/>
    <property type="project" value="TreeGrafter"/>
</dbReference>
<feature type="non-terminal residue" evidence="3">
    <location>
        <position position="69"/>
    </location>
</feature>
<reference evidence="3" key="1">
    <citation type="submission" date="2013-12" db="EMBL/GenBank/DDBJ databases">
        <title>A Varibaculum cambriense genome reconstructed from a premature infant gut community with otherwise low bacterial novelty that shifts toward anaerobic metabolism during the third week of life.</title>
        <authorList>
            <person name="Brown C.T."/>
            <person name="Sharon I."/>
            <person name="Thomas B.C."/>
            <person name="Castelle C.J."/>
            <person name="Morowitz M.J."/>
            <person name="Banfield J.F."/>
        </authorList>
    </citation>
    <scope>NUCLEOTIDE SEQUENCE</scope>
</reference>
<keyword evidence="2" id="KW-0347">Helicase</keyword>
<evidence type="ECO:0000256" key="1">
    <source>
        <dbReference type="ARBA" id="ARBA00022801"/>
    </source>
</evidence>
<proteinExistence type="predicted"/>
<evidence type="ECO:0000313" key="3">
    <source>
        <dbReference type="EMBL" id="ETJ40173.1"/>
    </source>
</evidence>
<gene>
    <name evidence="3" type="ORF">Q604_UNBC05924G0001</name>
</gene>